<sequence length="301" mass="32813">MGGTGQIGAQILSALLATKAFNITAISRSESDASFPPGVTVKKGDYTSDSFFVDVLRDQDVLIIALAFQSPPELQSRMIAAAAKANVPFIFPNEYGSDNGHPIIRDNIPINASKTRYRDQIEQLNKSSWIGVVNNPWYDYSLPGGFFGIDIKNRSATLYDNGLTKFNTTTRTTVGLAVAKLLSLPISSSDNSPSLSQYANDFVYISSFHTSQREILTSVQKATNTTDKDWKITQSSAQGYLDESMEKLQQGDFMGMVGILYGHHFKEGLGGDYSSTRPIANGVLGLPKEDLDETTKEIVGV</sequence>
<gene>
    <name evidence="1" type="ORF">H2198_005580</name>
</gene>
<protein>
    <submittedName>
        <fullName evidence="1">Uncharacterized protein</fullName>
    </submittedName>
</protein>
<dbReference type="EMBL" id="JAPDRQ010000093">
    <property type="protein sequence ID" value="KAJ9655579.1"/>
    <property type="molecule type" value="Genomic_DNA"/>
</dbReference>
<comment type="caution">
    <text evidence="1">The sequence shown here is derived from an EMBL/GenBank/DDBJ whole genome shotgun (WGS) entry which is preliminary data.</text>
</comment>
<evidence type="ECO:0000313" key="2">
    <source>
        <dbReference type="Proteomes" id="UP001172386"/>
    </source>
</evidence>
<reference evidence="1" key="1">
    <citation type="submission" date="2022-10" db="EMBL/GenBank/DDBJ databases">
        <title>Culturing micro-colonial fungi from biological soil crusts in the Mojave desert and describing Neophaeococcomyces mojavensis, and introducing the new genera and species Taxawa tesnikishii.</title>
        <authorList>
            <person name="Kurbessoian T."/>
            <person name="Stajich J.E."/>
        </authorList>
    </citation>
    <scope>NUCLEOTIDE SEQUENCE</scope>
    <source>
        <strain evidence="1">JES_112</strain>
    </source>
</reference>
<dbReference type="Proteomes" id="UP001172386">
    <property type="component" value="Unassembled WGS sequence"/>
</dbReference>
<keyword evidence="2" id="KW-1185">Reference proteome</keyword>
<evidence type="ECO:0000313" key="1">
    <source>
        <dbReference type="EMBL" id="KAJ9655579.1"/>
    </source>
</evidence>
<accession>A0ACC3A5P3</accession>
<proteinExistence type="predicted"/>
<organism evidence="1 2">
    <name type="scientific">Neophaeococcomyces mojaviensis</name>
    <dbReference type="NCBI Taxonomy" id="3383035"/>
    <lineage>
        <taxon>Eukaryota</taxon>
        <taxon>Fungi</taxon>
        <taxon>Dikarya</taxon>
        <taxon>Ascomycota</taxon>
        <taxon>Pezizomycotina</taxon>
        <taxon>Eurotiomycetes</taxon>
        <taxon>Chaetothyriomycetidae</taxon>
        <taxon>Chaetothyriales</taxon>
        <taxon>Chaetothyriales incertae sedis</taxon>
        <taxon>Neophaeococcomyces</taxon>
    </lineage>
</organism>
<name>A0ACC3A5P3_9EURO</name>